<dbReference type="AlphaFoldDB" id="A0A964T9M5"/>
<keyword evidence="5" id="KW-1185">Reference proteome</keyword>
<feature type="domain" description="Rhodanese" evidence="3">
    <location>
        <begin position="191"/>
        <end position="307"/>
    </location>
</feature>
<dbReference type="SUPFAM" id="SSF52821">
    <property type="entry name" value="Rhodanese/Cell cycle control phosphatase"/>
    <property type="match status" value="2"/>
</dbReference>
<dbReference type="PROSITE" id="PS51257">
    <property type="entry name" value="PROKAR_LIPOPROTEIN"/>
    <property type="match status" value="1"/>
</dbReference>
<dbReference type="PROSITE" id="PS00683">
    <property type="entry name" value="RHODANESE_2"/>
    <property type="match status" value="1"/>
</dbReference>
<keyword evidence="1" id="KW-0677">Repeat</keyword>
<evidence type="ECO:0000256" key="1">
    <source>
        <dbReference type="ARBA" id="ARBA00022737"/>
    </source>
</evidence>
<evidence type="ECO:0000256" key="2">
    <source>
        <dbReference type="RuleBase" id="RU000507"/>
    </source>
</evidence>
<organism evidence="4 5">
    <name type="scientific">Flagellimonas ochracea</name>
    <dbReference type="NCBI Taxonomy" id="2696472"/>
    <lineage>
        <taxon>Bacteria</taxon>
        <taxon>Pseudomonadati</taxon>
        <taxon>Bacteroidota</taxon>
        <taxon>Flavobacteriia</taxon>
        <taxon>Flavobacteriales</taxon>
        <taxon>Flavobacteriaceae</taxon>
        <taxon>Flagellimonas</taxon>
    </lineage>
</organism>
<dbReference type="SMART" id="SM00450">
    <property type="entry name" value="RHOD"/>
    <property type="match status" value="2"/>
</dbReference>
<proteinExistence type="predicted"/>
<dbReference type="PROSITE" id="PS50206">
    <property type="entry name" value="RHODANESE_3"/>
    <property type="match status" value="2"/>
</dbReference>
<dbReference type="PANTHER" id="PTHR43855">
    <property type="entry name" value="THIOSULFATE SULFURTRANSFERASE"/>
    <property type="match status" value="1"/>
</dbReference>
<dbReference type="InterPro" id="IPR036873">
    <property type="entry name" value="Rhodanese-like_dom_sf"/>
</dbReference>
<sequence length="313" mass="35866">MNFKNSMWIVLFLSAMVSCKRGKDTTSQEIKTYASVKHLMEVEELLEIHKHEKVVIVDFRKDEEYKKGHIEGAINIWRTDIEDTSYPYGGMMAKKVDIETFFSKLGIKNDAILVVYDNKGSSDAARLWWLLKSYGFESVKLLNGGLSAWRQIGGSTSYEMTKTEPSIFTLPVKDALDAWIGKEELLGMVNSSNNVIILDARTEEEFSGKRRKEGATKAGRIPKSIHVDWARSIDYEGTKKFRTFPELEAIYSELEASRDDTIIVYCHTGVRSAHTTFVLTELLGYEQVRNYDGSWTEWSQFDNLPFEKDSVQF</sequence>
<keyword evidence="2" id="KW-0808">Transferase</keyword>
<dbReference type="InterPro" id="IPR001763">
    <property type="entry name" value="Rhodanese-like_dom"/>
</dbReference>
<dbReference type="InterPro" id="IPR051126">
    <property type="entry name" value="Thiosulfate_sulfurtransferase"/>
</dbReference>
<gene>
    <name evidence="4" type="ORF">GTQ34_02525</name>
</gene>
<dbReference type="Gene3D" id="3.40.250.10">
    <property type="entry name" value="Rhodanese-like domain"/>
    <property type="match status" value="2"/>
</dbReference>
<dbReference type="PANTHER" id="PTHR43855:SF1">
    <property type="entry name" value="THIOSULFATE SULFURTRANSFERASE"/>
    <property type="match status" value="1"/>
</dbReference>
<dbReference type="CDD" id="cd01448">
    <property type="entry name" value="TST_Repeat_1"/>
    <property type="match status" value="1"/>
</dbReference>
<comment type="caution">
    <text evidence="4">The sequence shown here is derived from an EMBL/GenBank/DDBJ whole genome shotgun (WGS) entry which is preliminary data.</text>
</comment>
<name>A0A964T9M5_9FLAO</name>
<evidence type="ECO:0000313" key="4">
    <source>
        <dbReference type="EMBL" id="NAY90782.1"/>
    </source>
</evidence>
<evidence type="ECO:0000259" key="3">
    <source>
        <dbReference type="PROSITE" id="PS50206"/>
    </source>
</evidence>
<dbReference type="InterPro" id="IPR001307">
    <property type="entry name" value="Thiosulphate_STrfase_CS"/>
</dbReference>
<dbReference type="Proteomes" id="UP000667650">
    <property type="component" value="Unassembled WGS sequence"/>
</dbReference>
<dbReference type="GO" id="GO:0004792">
    <property type="term" value="F:thiosulfate-cyanide sulfurtransferase activity"/>
    <property type="evidence" value="ECO:0007669"/>
    <property type="project" value="InterPro"/>
</dbReference>
<protein>
    <recommendedName>
        <fullName evidence="2">Sulfurtransferase</fullName>
    </recommendedName>
</protein>
<feature type="domain" description="Rhodanese" evidence="3">
    <location>
        <begin position="50"/>
        <end position="158"/>
    </location>
</feature>
<dbReference type="CDD" id="cd01449">
    <property type="entry name" value="TST_Repeat_2"/>
    <property type="match status" value="1"/>
</dbReference>
<evidence type="ECO:0000313" key="5">
    <source>
        <dbReference type="Proteomes" id="UP000667650"/>
    </source>
</evidence>
<dbReference type="RefSeq" id="WP_166522184.1">
    <property type="nucleotide sequence ID" value="NZ_JAAABI010000001.1"/>
</dbReference>
<accession>A0A964T9M5</accession>
<dbReference type="EMBL" id="JAAABI010000001">
    <property type="protein sequence ID" value="NAY90782.1"/>
    <property type="molecule type" value="Genomic_DNA"/>
</dbReference>
<reference evidence="4" key="1">
    <citation type="submission" date="2020-01" db="EMBL/GenBank/DDBJ databases">
        <title>Muricauda ochracea sp. nov., isolated from a tidal flat of Garorim bay in Korea.</title>
        <authorList>
            <person name="Kim D."/>
            <person name="Yoo Y."/>
            <person name="Kim J.-J."/>
        </authorList>
    </citation>
    <scope>NUCLEOTIDE SEQUENCE</scope>
    <source>
        <strain evidence="4">JGD-17</strain>
    </source>
</reference>
<dbReference type="Pfam" id="PF00581">
    <property type="entry name" value="Rhodanese"/>
    <property type="match status" value="2"/>
</dbReference>